<sequence length="36" mass="4101">MVAERCVRDRARLLVVQMQAIIGVAAGWSDDENIWK</sequence>
<protein>
    <submittedName>
        <fullName evidence="1">Uncharacterized protein</fullName>
    </submittedName>
</protein>
<reference evidence="1 2" key="1">
    <citation type="submission" date="2013-08" db="EMBL/GenBank/DDBJ databases">
        <title>draft genome of Halomonas huanghegensis, strain BJGMM-B45T.</title>
        <authorList>
            <person name="Miao C."/>
            <person name="Wan Y."/>
            <person name="Jin W."/>
        </authorList>
    </citation>
    <scope>NUCLEOTIDE SEQUENCE [LARGE SCALE GENOMIC DNA]</scope>
    <source>
        <strain evidence="1 2">BJGMM-B45</strain>
    </source>
</reference>
<comment type="caution">
    <text evidence="1">The sequence shown here is derived from an EMBL/GenBank/DDBJ whole genome shotgun (WGS) entry which is preliminary data.</text>
</comment>
<dbReference type="EMBL" id="AVBC01000019">
    <property type="protein sequence ID" value="ERL52203.1"/>
    <property type="molecule type" value="Genomic_DNA"/>
</dbReference>
<dbReference type="Proteomes" id="UP000019113">
    <property type="component" value="Unassembled WGS sequence"/>
</dbReference>
<evidence type="ECO:0000313" key="2">
    <source>
        <dbReference type="Proteomes" id="UP000019113"/>
    </source>
</evidence>
<proteinExistence type="predicted"/>
<accession>W1N9L6</accession>
<gene>
    <name evidence="1" type="ORF">BJB45_09565</name>
</gene>
<dbReference type="PATRIC" id="fig|1178482.3.peg.1077"/>
<dbReference type="AlphaFoldDB" id="W1N9L6"/>
<evidence type="ECO:0000313" key="1">
    <source>
        <dbReference type="EMBL" id="ERL52203.1"/>
    </source>
</evidence>
<organism evidence="1 2">
    <name type="scientific">Halomonas huangheensis</name>
    <dbReference type="NCBI Taxonomy" id="1178482"/>
    <lineage>
        <taxon>Bacteria</taxon>
        <taxon>Pseudomonadati</taxon>
        <taxon>Pseudomonadota</taxon>
        <taxon>Gammaproteobacteria</taxon>
        <taxon>Oceanospirillales</taxon>
        <taxon>Halomonadaceae</taxon>
        <taxon>Halomonas</taxon>
    </lineage>
</organism>
<name>W1N9L6_9GAMM</name>
<keyword evidence="2" id="KW-1185">Reference proteome</keyword>